<dbReference type="InterPro" id="IPR017853">
    <property type="entry name" value="GH"/>
</dbReference>
<accession>A0ABZ2ZTX3</accession>
<dbReference type="SUPFAM" id="SSF51445">
    <property type="entry name" value="(Trans)glycosidases"/>
    <property type="match status" value="1"/>
</dbReference>
<dbReference type="InterPro" id="IPR001139">
    <property type="entry name" value="Glyco_hydro_30"/>
</dbReference>
<dbReference type="PANTHER" id="PTHR11069:SF23">
    <property type="entry name" value="LYSOSOMAL ACID GLUCOSYLCERAMIDASE"/>
    <property type="match status" value="1"/>
</dbReference>
<keyword evidence="2" id="KW-0732">Signal</keyword>
<evidence type="ECO:0000259" key="5">
    <source>
        <dbReference type="Pfam" id="PF02055"/>
    </source>
</evidence>
<name>A0ABZ2ZTX3_9BACI</name>
<evidence type="ECO:0000256" key="4">
    <source>
        <dbReference type="RuleBase" id="RU361188"/>
    </source>
</evidence>
<evidence type="ECO:0000313" key="6">
    <source>
        <dbReference type="EMBL" id="WZP10252.1"/>
    </source>
</evidence>
<organism evidence="6 7">
    <name type="scientific">Cytobacillus pseudoceanisediminis</name>
    <dbReference type="NCBI Taxonomy" id="3051614"/>
    <lineage>
        <taxon>Bacteria</taxon>
        <taxon>Bacillati</taxon>
        <taxon>Bacillota</taxon>
        <taxon>Bacilli</taxon>
        <taxon>Bacillales</taxon>
        <taxon>Bacillaceae</taxon>
        <taxon>Cytobacillus</taxon>
    </lineage>
</organism>
<feature type="domain" description="Glycosyl hydrolase family 30 TIM-barrel" evidence="5">
    <location>
        <begin position="1"/>
        <end position="71"/>
    </location>
</feature>
<dbReference type="InterPro" id="IPR033453">
    <property type="entry name" value="Glyco_hydro_30_TIM-barrel"/>
</dbReference>
<protein>
    <recommendedName>
        <fullName evidence="5">Glycosyl hydrolase family 30 TIM-barrel domain-containing protein</fullName>
    </recommendedName>
</protein>
<dbReference type="PANTHER" id="PTHR11069">
    <property type="entry name" value="GLUCOSYLCERAMIDASE"/>
    <property type="match status" value="1"/>
</dbReference>
<keyword evidence="3 4" id="KW-0378">Hydrolase</keyword>
<keyword evidence="4" id="KW-0326">Glycosidase</keyword>
<keyword evidence="7" id="KW-1185">Reference proteome</keyword>
<dbReference type="Pfam" id="PF02055">
    <property type="entry name" value="Glyco_hydro_30"/>
    <property type="match status" value="1"/>
</dbReference>
<evidence type="ECO:0000313" key="7">
    <source>
        <dbReference type="Proteomes" id="UP001472074"/>
    </source>
</evidence>
<dbReference type="RefSeq" id="WP_342026182.1">
    <property type="nucleotide sequence ID" value="NZ_CP151651.1"/>
</dbReference>
<reference evidence="6 7" key="1">
    <citation type="submission" date="2024-04" db="EMBL/GenBank/DDBJ databases">
        <title>Screening of coral probiotics and analysis of their probiotic properties.</title>
        <authorList>
            <person name="Wang S."/>
        </authorList>
    </citation>
    <scope>NUCLEOTIDE SEQUENCE [LARGE SCALE GENOMIC DNA]</scope>
    <source>
        <strain evidence="6 7">GXU-Z9</strain>
    </source>
</reference>
<gene>
    <name evidence="6" type="ORF">AADC60_16165</name>
</gene>
<comment type="similarity">
    <text evidence="1 4">Belongs to the glycosyl hydrolase 30 family.</text>
</comment>
<proteinExistence type="inferred from homology"/>
<evidence type="ECO:0000256" key="3">
    <source>
        <dbReference type="ARBA" id="ARBA00022801"/>
    </source>
</evidence>
<sequence>MPLIHNAMKAAGEQLFIVAFLWSPQSWMKTNGEMNNSGKLLTEYAAFWTDYYSKYIVAMEEERRFDLVRMWFEVLSMFFL</sequence>
<evidence type="ECO:0000256" key="1">
    <source>
        <dbReference type="ARBA" id="ARBA00005382"/>
    </source>
</evidence>
<dbReference type="Proteomes" id="UP001472074">
    <property type="component" value="Chromosome"/>
</dbReference>
<dbReference type="Gene3D" id="3.20.20.80">
    <property type="entry name" value="Glycosidases"/>
    <property type="match status" value="1"/>
</dbReference>
<evidence type="ECO:0000256" key="2">
    <source>
        <dbReference type="ARBA" id="ARBA00022729"/>
    </source>
</evidence>
<dbReference type="EMBL" id="CP151651">
    <property type="protein sequence ID" value="WZP10252.1"/>
    <property type="molecule type" value="Genomic_DNA"/>
</dbReference>